<dbReference type="WBParaSite" id="HCON_00065575-00001">
    <property type="protein sequence ID" value="HCON_00065575-00001"/>
    <property type="gene ID" value="HCON_00065575"/>
</dbReference>
<sequence>MTCSGQPMYKSKLLFSQTSLLPIYRPRKDGRLGWPRGHRSGIRTPDRACEIARHLPLHHLRSFFGYL</sequence>
<keyword evidence="1" id="KW-1185">Reference proteome</keyword>
<dbReference type="AlphaFoldDB" id="A0A7I4YAN4"/>
<dbReference type="OrthoDB" id="10566813at2759"/>
<dbReference type="Proteomes" id="UP000025227">
    <property type="component" value="Unplaced"/>
</dbReference>
<accession>A0A7I4YAN4</accession>
<evidence type="ECO:0000313" key="2">
    <source>
        <dbReference type="WBParaSite" id="HCON_00065575-00001"/>
    </source>
</evidence>
<name>A0A7I4YAN4_HAECO</name>
<proteinExistence type="predicted"/>
<protein>
    <submittedName>
        <fullName evidence="2">Uncharacterized protein</fullName>
    </submittedName>
</protein>
<evidence type="ECO:0000313" key="1">
    <source>
        <dbReference type="Proteomes" id="UP000025227"/>
    </source>
</evidence>
<organism evidence="1 2">
    <name type="scientific">Haemonchus contortus</name>
    <name type="common">Barber pole worm</name>
    <dbReference type="NCBI Taxonomy" id="6289"/>
    <lineage>
        <taxon>Eukaryota</taxon>
        <taxon>Metazoa</taxon>
        <taxon>Ecdysozoa</taxon>
        <taxon>Nematoda</taxon>
        <taxon>Chromadorea</taxon>
        <taxon>Rhabditida</taxon>
        <taxon>Rhabditina</taxon>
        <taxon>Rhabditomorpha</taxon>
        <taxon>Strongyloidea</taxon>
        <taxon>Trichostrongylidae</taxon>
        <taxon>Haemonchus</taxon>
    </lineage>
</organism>
<reference evidence="2" key="1">
    <citation type="submission" date="2020-12" db="UniProtKB">
        <authorList>
            <consortium name="WormBaseParasite"/>
        </authorList>
    </citation>
    <scope>IDENTIFICATION</scope>
    <source>
        <strain evidence="2">MHco3</strain>
    </source>
</reference>